<accession>A0A2N9XH84</accession>
<evidence type="ECO:0000313" key="7">
    <source>
        <dbReference type="Proteomes" id="UP000229970"/>
    </source>
</evidence>
<dbReference type="InterPro" id="IPR001343">
    <property type="entry name" value="Hemolysn_Ca-bd"/>
</dbReference>
<evidence type="ECO:0000256" key="1">
    <source>
        <dbReference type="ARBA" id="ARBA00004613"/>
    </source>
</evidence>
<evidence type="ECO:0000313" key="6">
    <source>
        <dbReference type="EMBL" id="PIT47689.1"/>
    </source>
</evidence>
<dbReference type="Pfam" id="PF06594">
    <property type="entry name" value="HCBP_related"/>
    <property type="match status" value="4"/>
</dbReference>
<dbReference type="Pfam" id="PF00353">
    <property type="entry name" value="HemolysinCabind"/>
    <property type="match status" value="8"/>
</dbReference>
<dbReference type="EMBL" id="MEIP01000014">
    <property type="protein sequence ID" value="PIT47689.1"/>
    <property type="molecule type" value="Genomic_DNA"/>
</dbReference>
<dbReference type="PROSITE" id="PS00330">
    <property type="entry name" value="HEMOLYSIN_CALCIUM"/>
    <property type="match status" value="7"/>
</dbReference>
<dbReference type="InterPro" id="IPR011049">
    <property type="entry name" value="Serralysin-like_metalloprot_C"/>
</dbReference>
<dbReference type="SUPFAM" id="SSF51120">
    <property type="entry name" value="beta-Roll"/>
    <property type="match status" value="6"/>
</dbReference>
<proteinExistence type="predicted"/>
<name>A0A2N9XH84_9NEIS</name>
<protein>
    <recommendedName>
        <fullName evidence="5">Haemolysin-type calcium binding-related domain-containing protein</fullName>
    </recommendedName>
</protein>
<dbReference type="InterPro" id="IPR050557">
    <property type="entry name" value="RTX_toxin/Mannuronan_C5-epim"/>
</dbReference>
<evidence type="ECO:0000256" key="4">
    <source>
        <dbReference type="SAM" id="MobiDB-lite"/>
    </source>
</evidence>
<dbReference type="GO" id="GO:0005576">
    <property type="term" value="C:extracellular region"/>
    <property type="evidence" value="ECO:0007669"/>
    <property type="project" value="UniProtKB-SubCell"/>
</dbReference>
<keyword evidence="2" id="KW-0964">Secreted</keyword>
<dbReference type="PANTHER" id="PTHR38340">
    <property type="entry name" value="S-LAYER PROTEIN"/>
    <property type="match status" value="1"/>
</dbReference>
<dbReference type="AlphaFoldDB" id="A0A2N9XH84"/>
<dbReference type="RefSeq" id="WP_144362263.1">
    <property type="nucleotide sequence ID" value="NZ_MEIP01000014.1"/>
</dbReference>
<dbReference type="Gene3D" id="2.150.10.10">
    <property type="entry name" value="Serralysin-like metalloprotease, C-terminal"/>
    <property type="match status" value="3"/>
</dbReference>
<dbReference type="PANTHER" id="PTHR38340:SF1">
    <property type="entry name" value="S-LAYER PROTEIN"/>
    <property type="match status" value="1"/>
</dbReference>
<comment type="subcellular location">
    <subcellularLocation>
        <location evidence="1">Secreted</location>
    </subcellularLocation>
</comment>
<feature type="region of interest" description="Disordered" evidence="4">
    <location>
        <begin position="115"/>
        <end position="145"/>
    </location>
</feature>
<dbReference type="InterPro" id="IPR018511">
    <property type="entry name" value="Hemolysin-typ_Ca-bd_CS"/>
</dbReference>
<feature type="domain" description="Haemolysin-type calcium binding-related" evidence="5">
    <location>
        <begin position="699"/>
        <end position="731"/>
    </location>
</feature>
<reference evidence="6 7" key="1">
    <citation type="journal article" date="2017" name="MBio">
        <title>Type VI secretion-mediated competition in the bee gut microbiome.</title>
        <authorList>
            <person name="Steele M.I."/>
            <person name="Kwong W.K."/>
            <person name="Powell J.E."/>
            <person name="Whiteley M."/>
            <person name="Moran N.A."/>
        </authorList>
    </citation>
    <scope>NUCLEOTIDE SEQUENCE [LARGE SCALE GENOMIC DNA]</scope>
    <source>
        <strain evidence="6 7">Ruf1-X</strain>
    </source>
</reference>
<dbReference type="Proteomes" id="UP000229970">
    <property type="component" value="Unassembled WGS sequence"/>
</dbReference>
<sequence length="1060" mass="116038">MIQTDNNIPNGNNEKPYRYVFQAGHGEDIINSKTSNNKNNQNIEIVFEKAQADDAIFLHAGNDLVIQAFNNQDSVTLTDFLDPDKTNICTVTIIFDDKTLSSEDIADTITTLNNTSKNDECTDSDSNNNINKKTSDDRQYSQNSNDSLNDIASYSTLIGNSGNHILKGSDWQKDRYEYEAGHGQDVIYDQGNTSDQSQFSDVVFKEANLADAQFTRSGTDLVICAYGEDDSLTLPDYFNNSYSRAFNFIFDDKVLNVDDIAAMSFTLGGTSGDDVLRGWNSHDIIAGGPGNDKLYGGDGIDNLFGGAGNDELYGENDNDYLSGGDGDDYLDGGNGYDILIGGSGNDTLKGGDWEKDRYEFTAGHGQDVIYDQGNAGDQNQRNDIVFKGANFTDALFHRSGNNLIIKAYGNSDFVALSDYFNNDYSRAFNFIFEDQTIGAPDINNKITVTLNGDDNDNKITGHWGNDLINGGAGNDELYGNGGDDTLIGGTGNDYMEGGQGNDTYVFAKGHGQDTIYDTEGADTIQFTDVDFAEVKFRKNNYDLIIYGYNDNDSVLIQNFFYSDSYTIENFVFKDKTVTLAQLRKDGMQLYGTSGNDSISITTGRVLVYGDDGNDNITTGSSNDVLDGGAGNDNLYGNAGNDTLIGGTGNDYLAGGYGNDTYVFAKGHGQDTIYDTEGADTIQFTDVDFAEVKFRKNSYDLIIYGYNDNDSVLIQNFFYSDSYTIENFVFKDKTVTLAQLRKDGMKLYGTSGNDSISLTNGRALVYGDDGNDNITTGSSNDVLDGGAGNDNLYGNAGNDTLIGGTGNDYMEGGQGNDTYVFAKGHGQDTIYDTEGADTIQFTDVDFAEVKFRKNNYDLIIYGYNDNDSVLIQNFFYSDSYTIENFVFKDKTVTLAQLRKDGMQLYGTSGNDSISITTGRVLVYGDDGNDNITTGSSNDVLDGGAGNDNLYGNAGNDTLIGGTGNDYMEGGQGNDTYVFAKGHGQDTIYDTEGADTIQFTDVDFAEVKFRKNSYDLIIYGYNDNDSVLIQDFFYRDSYTIENFVFKDKTVTLDELCKIVITQ</sequence>
<dbReference type="GO" id="GO:0005509">
    <property type="term" value="F:calcium ion binding"/>
    <property type="evidence" value="ECO:0007669"/>
    <property type="project" value="InterPro"/>
</dbReference>
<feature type="domain" description="Haemolysin-type calcium binding-related" evidence="5">
    <location>
        <begin position="856"/>
        <end position="888"/>
    </location>
</feature>
<feature type="domain" description="Haemolysin-type calcium binding-related" evidence="5">
    <location>
        <begin position="1013"/>
        <end position="1045"/>
    </location>
</feature>
<evidence type="ECO:0000256" key="2">
    <source>
        <dbReference type="ARBA" id="ARBA00022525"/>
    </source>
</evidence>
<dbReference type="Gene3D" id="2.160.20.160">
    <property type="match status" value="1"/>
</dbReference>
<dbReference type="InterPro" id="IPR010566">
    <property type="entry name" value="Haemolys_ca-bd"/>
</dbReference>
<comment type="caution">
    <text evidence="6">The sequence shown here is derived from an EMBL/GenBank/DDBJ whole genome shotgun (WGS) entry which is preliminary data.</text>
</comment>
<feature type="domain" description="Haemolysin-type calcium binding-related" evidence="5">
    <location>
        <begin position="542"/>
        <end position="574"/>
    </location>
</feature>
<evidence type="ECO:0000259" key="5">
    <source>
        <dbReference type="Pfam" id="PF06594"/>
    </source>
</evidence>
<evidence type="ECO:0000256" key="3">
    <source>
        <dbReference type="ARBA" id="ARBA00022837"/>
    </source>
</evidence>
<dbReference type="PRINTS" id="PR00313">
    <property type="entry name" value="CABNDNGRPT"/>
</dbReference>
<organism evidence="6 7">
    <name type="scientific">Snodgrassella alvi</name>
    <dbReference type="NCBI Taxonomy" id="1196083"/>
    <lineage>
        <taxon>Bacteria</taxon>
        <taxon>Pseudomonadati</taxon>
        <taxon>Pseudomonadota</taxon>
        <taxon>Betaproteobacteria</taxon>
        <taxon>Neisseriales</taxon>
        <taxon>Neisseriaceae</taxon>
        <taxon>Snodgrassella</taxon>
    </lineage>
</organism>
<keyword evidence="3" id="KW-0106">Calcium</keyword>
<gene>
    <name evidence="6" type="ORF">BHC46_05190</name>
</gene>